<dbReference type="AlphaFoldDB" id="A0A8J3PFT8"/>
<reference evidence="2" key="1">
    <citation type="submission" date="2021-01" db="EMBL/GenBank/DDBJ databases">
        <title>Whole genome shotgun sequence of Catellatospora methionotrophica NBRC 14553.</title>
        <authorList>
            <person name="Komaki H."/>
            <person name="Tamura T."/>
        </authorList>
    </citation>
    <scope>NUCLEOTIDE SEQUENCE</scope>
    <source>
        <strain evidence="2">NBRC 14553</strain>
    </source>
</reference>
<evidence type="ECO:0000313" key="2">
    <source>
        <dbReference type="EMBL" id="GIG14703.1"/>
    </source>
</evidence>
<gene>
    <name evidence="2" type="ORF">Cme02nite_30350</name>
</gene>
<dbReference type="EMBL" id="BONJ01000016">
    <property type="protein sequence ID" value="GIG14703.1"/>
    <property type="molecule type" value="Genomic_DNA"/>
</dbReference>
<keyword evidence="3" id="KW-1185">Reference proteome</keyword>
<accession>A0A8J3PFT8</accession>
<dbReference type="RefSeq" id="WP_166378164.1">
    <property type="nucleotide sequence ID" value="NZ_BAAATT010000007.1"/>
</dbReference>
<feature type="domain" description="TIR" evidence="1">
    <location>
        <begin position="63"/>
        <end position="124"/>
    </location>
</feature>
<dbReference type="Pfam" id="PF13676">
    <property type="entry name" value="TIR_2"/>
    <property type="match status" value="1"/>
</dbReference>
<dbReference type="SUPFAM" id="SSF52200">
    <property type="entry name" value="Toll/Interleukin receptor TIR domain"/>
    <property type="match status" value="1"/>
</dbReference>
<dbReference type="InterPro" id="IPR035897">
    <property type="entry name" value="Toll_tir_struct_dom_sf"/>
</dbReference>
<name>A0A8J3PFT8_9ACTN</name>
<dbReference type="GO" id="GO:0007165">
    <property type="term" value="P:signal transduction"/>
    <property type="evidence" value="ECO:0007669"/>
    <property type="project" value="InterPro"/>
</dbReference>
<dbReference type="Proteomes" id="UP000660339">
    <property type="component" value="Unassembled WGS sequence"/>
</dbReference>
<evidence type="ECO:0000313" key="3">
    <source>
        <dbReference type="Proteomes" id="UP000660339"/>
    </source>
</evidence>
<evidence type="ECO:0000259" key="1">
    <source>
        <dbReference type="Pfam" id="PF13676"/>
    </source>
</evidence>
<organism evidence="2 3">
    <name type="scientific">Catellatospora methionotrophica</name>
    <dbReference type="NCBI Taxonomy" id="121620"/>
    <lineage>
        <taxon>Bacteria</taxon>
        <taxon>Bacillati</taxon>
        <taxon>Actinomycetota</taxon>
        <taxon>Actinomycetes</taxon>
        <taxon>Micromonosporales</taxon>
        <taxon>Micromonosporaceae</taxon>
        <taxon>Catellatospora</taxon>
    </lineage>
</organism>
<dbReference type="Gene3D" id="3.40.50.10140">
    <property type="entry name" value="Toll/interleukin-1 receptor homology (TIR) domain"/>
    <property type="match status" value="1"/>
</dbReference>
<protein>
    <recommendedName>
        <fullName evidence="1">TIR domain-containing protein</fullName>
    </recommendedName>
</protein>
<proteinExistence type="predicted"/>
<dbReference type="InterPro" id="IPR000157">
    <property type="entry name" value="TIR_dom"/>
</dbReference>
<dbReference type="InterPro" id="IPR047603">
    <property type="entry name" value="FxsC_N"/>
</dbReference>
<comment type="caution">
    <text evidence="2">The sequence shown here is derived from an EMBL/GenBank/DDBJ whole genome shotgun (WGS) entry which is preliminary data.</text>
</comment>
<dbReference type="NCBIfam" id="NF040588">
    <property type="entry name" value="FxsC_Nterm"/>
    <property type="match status" value="1"/>
</dbReference>
<sequence length="222" mass="25347">MTPGDHVVDDQDLPVFFLSYGHAHALPLEVETARNDRVSMFFNDLSADVGELVGRAPNEYVGFMDQTFQGGEDWVADLTEALGGCQVFIPLISSSLVASSWCGMEWDGFTRRRVIKRDTRVPVRKCPILPVIWTPLDTVELPTVMDRVQRFSPQNSSTPALRRLYLQEGIYGLLNLQPTNAYREVVWRLARRVVDLHRRYYVEPLDLDSSELRNVFAKESSR</sequence>